<dbReference type="Gene3D" id="3.30.450.350">
    <property type="entry name" value="CHASE domain"/>
    <property type="match status" value="1"/>
</dbReference>
<feature type="domain" description="PAS" evidence="18">
    <location>
        <begin position="496"/>
        <end position="567"/>
    </location>
</feature>
<geneLocation type="plasmid" evidence="23">
    <name>pi41_1</name>
</geneLocation>
<reference evidence="22 23" key="1">
    <citation type="submission" date="2019-02" db="EMBL/GenBank/DDBJ databases">
        <title>Deep-cultivation of Planctomycetes and their phenomic and genomic characterization uncovers novel biology.</title>
        <authorList>
            <person name="Wiegand S."/>
            <person name="Jogler M."/>
            <person name="Boedeker C."/>
            <person name="Pinto D."/>
            <person name="Vollmers J."/>
            <person name="Rivas-Marin E."/>
            <person name="Kohn T."/>
            <person name="Peeters S.H."/>
            <person name="Heuer A."/>
            <person name="Rast P."/>
            <person name="Oberbeckmann S."/>
            <person name="Bunk B."/>
            <person name="Jeske O."/>
            <person name="Meyerdierks A."/>
            <person name="Storesund J.E."/>
            <person name="Kallscheuer N."/>
            <person name="Luecker S."/>
            <person name="Lage O.M."/>
            <person name="Pohl T."/>
            <person name="Merkel B.J."/>
            <person name="Hornburger P."/>
            <person name="Mueller R.-W."/>
            <person name="Bruemmer F."/>
            <person name="Labrenz M."/>
            <person name="Spormann A.M."/>
            <person name="Op den Camp H."/>
            <person name="Overmann J."/>
            <person name="Amann R."/>
            <person name="Jetten M.S.M."/>
            <person name="Mascher T."/>
            <person name="Medema M.H."/>
            <person name="Devos D.P."/>
            <person name="Kaster A.-K."/>
            <person name="Ovreas L."/>
            <person name="Rohde M."/>
            <person name="Galperin M.Y."/>
            <person name="Jogler C."/>
        </authorList>
    </citation>
    <scope>NUCLEOTIDE SEQUENCE [LARGE SCALE GENOMIC DNA]</scope>
    <source>
        <strain evidence="22 23">I41</strain>
        <plasmid evidence="23">pi41_1</plasmid>
    </source>
</reference>
<evidence type="ECO:0000259" key="17">
    <source>
        <dbReference type="PROSITE" id="PS50110"/>
    </source>
</evidence>
<evidence type="ECO:0000256" key="14">
    <source>
        <dbReference type="PROSITE-ProRule" id="PRU00169"/>
    </source>
</evidence>
<dbReference type="Pfam" id="PF00072">
    <property type="entry name" value="Response_reg"/>
    <property type="match status" value="1"/>
</dbReference>
<dbReference type="InterPro" id="IPR042240">
    <property type="entry name" value="CHASE_sf"/>
</dbReference>
<feature type="domain" description="PAC" evidence="19">
    <location>
        <begin position="832"/>
        <end position="886"/>
    </location>
</feature>
<dbReference type="InterPro" id="IPR008207">
    <property type="entry name" value="Sig_transdc_His_kin_Hpt_dom"/>
</dbReference>
<keyword evidence="11 15" id="KW-1133">Transmembrane helix</keyword>
<name>A0A517U6T2_9BACT</name>
<dbReference type="Gene3D" id="3.40.50.2300">
    <property type="match status" value="1"/>
</dbReference>
<dbReference type="Pfam" id="PF01627">
    <property type="entry name" value="Hpt"/>
    <property type="match status" value="1"/>
</dbReference>
<dbReference type="PROSITE" id="PS50109">
    <property type="entry name" value="HIS_KIN"/>
    <property type="match status" value="1"/>
</dbReference>
<keyword evidence="9" id="KW-0418">Kinase</keyword>
<keyword evidence="12 15" id="KW-0472">Membrane</keyword>
<dbReference type="SMART" id="SM00388">
    <property type="entry name" value="HisKA"/>
    <property type="match status" value="1"/>
</dbReference>
<dbReference type="CDD" id="cd00082">
    <property type="entry name" value="HisKA"/>
    <property type="match status" value="1"/>
</dbReference>
<evidence type="ECO:0000256" key="4">
    <source>
        <dbReference type="ARBA" id="ARBA00022475"/>
    </source>
</evidence>
<dbReference type="Pfam" id="PF08447">
    <property type="entry name" value="PAS_3"/>
    <property type="match status" value="3"/>
</dbReference>
<dbReference type="SUPFAM" id="SSF47226">
    <property type="entry name" value="Histidine-containing phosphotransfer domain, HPT domain"/>
    <property type="match status" value="1"/>
</dbReference>
<feature type="domain" description="PAC" evidence="19">
    <location>
        <begin position="568"/>
        <end position="622"/>
    </location>
</feature>
<evidence type="ECO:0000313" key="22">
    <source>
        <dbReference type="EMBL" id="QDT76342.1"/>
    </source>
</evidence>
<feature type="modified residue" description="4-aspartylphosphate" evidence="14">
    <location>
        <position position="1333"/>
    </location>
</feature>
<keyword evidence="23" id="KW-1185">Reference proteome</keyword>
<evidence type="ECO:0000256" key="2">
    <source>
        <dbReference type="ARBA" id="ARBA00004429"/>
    </source>
</evidence>
<comment type="subcellular location">
    <subcellularLocation>
        <location evidence="2">Cell inner membrane</location>
        <topology evidence="2">Multi-pass membrane protein</topology>
    </subcellularLocation>
</comment>
<dbReference type="Gene3D" id="1.20.120.160">
    <property type="entry name" value="HPT domain"/>
    <property type="match status" value="1"/>
</dbReference>
<dbReference type="NCBIfam" id="TIGR00229">
    <property type="entry name" value="sensory_box"/>
    <property type="match status" value="4"/>
</dbReference>
<dbReference type="Pfam" id="PF02518">
    <property type="entry name" value="HATPase_c"/>
    <property type="match status" value="1"/>
</dbReference>
<dbReference type="InterPro" id="IPR001789">
    <property type="entry name" value="Sig_transdc_resp-reg_receiver"/>
</dbReference>
<keyword evidence="5" id="KW-0997">Cell inner membrane</keyword>
<evidence type="ECO:0000256" key="13">
    <source>
        <dbReference type="PROSITE-ProRule" id="PRU00110"/>
    </source>
</evidence>
<dbReference type="PANTHER" id="PTHR43047:SF72">
    <property type="entry name" value="OSMOSENSING HISTIDINE PROTEIN KINASE SLN1"/>
    <property type="match status" value="1"/>
</dbReference>
<evidence type="ECO:0000256" key="1">
    <source>
        <dbReference type="ARBA" id="ARBA00000085"/>
    </source>
</evidence>
<dbReference type="Gene3D" id="3.30.450.20">
    <property type="entry name" value="PAS domain"/>
    <property type="match status" value="4"/>
</dbReference>
<dbReference type="InterPro" id="IPR003594">
    <property type="entry name" value="HATPase_dom"/>
</dbReference>
<dbReference type="Pfam" id="PF03924">
    <property type="entry name" value="CHASE"/>
    <property type="match status" value="1"/>
</dbReference>
<evidence type="ECO:0000256" key="10">
    <source>
        <dbReference type="ARBA" id="ARBA00022840"/>
    </source>
</evidence>
<dbReference type="EMBL" id="CP036340">
    <property type="protein sequence ID" value="QDT76342.1"/>
    <property type="molecule type" value="Genomic_DNA"/>
</dbReference>
<dbReference type="Gene3D" id="1.10.287.130">
    <property type="match status" value="1"/>
</dbReference>
<proteinExistence type="predicted"/>
<dbReference type="SUPFAM" id="SSF55785">
    <property type="entry name" value="PYP-like sensor domain (PAS domain)"/>
    <property type="match status" value="4"/>
</dbReference>
<feature type="transmembrane region" description="Helical" evidence="15">
    <location>
        <begin position="64"/>
        <end position="84"/>
    </location>
</feature>
<evidence type="ECO:0000259" key="18">
    <source>
        <dbReference type="PROSITE" id="PS50112"/>
    </source>
</evidence>
<dbReference type="InterPro" id="IPR004358">
    <property type="entry name" value="Sig_transdc_His_kin-like_C"/>
</dbReference>
<dbReference type="PROSITE" id="PS50839">
    <property type="entry name" value="CHASE"/>
    <property type="match status" value="1"/>
</dbReference>
<organism evidence="22 23">
    <name type="scientific">Lacipirellula limnantheis</name>
    <dbReference type="NCBI Taxonomy" id="2528024"/>
    <lineage>
        <taxon>Bacteria</taxon>
        <taxon>Pseudomonadati</taxon>
        <taxon>Planctomycetota</taxon>
        <taxon>Planctomycetia</taxon>
        <taxon>Pirellulales</taxon>
        <taxon>Lacipirellulaceae</taxon>
        <taxon>Lacipirellula</taxon>
    </lineage>
</organism>
<feature type="transmembrane region" description="Helical" evidence="15">
    <location>
        <begin position="132"/>
        <end position="154"/>
    </location>
</feature>
<dbReference type="InterPro" id="IPR003661">
    <property type="entry name" value="HisK_dim/P_dom"/>
</dbReference>
<dbReference type="SMART" id="SM01079">
    <property type="entry name" value="CHASE"/>
    <property type="match status" value="1"/>
</dbReference>
<evidence type="ECO:0000256" key="8">
    <source>
        <dbReference type="ARBA" id="ARBA00022692"/>
    </source>
</evidence>
<dbReference type="EC" id="2.7.13.3" evidence="3"/>
<dbReference type="KEGG" id="llh:I41_55920"/>
<keyword evidence="7 22" id="KW-0808">Transferase</keyword>
<gene>
    <name evidence="22" type="primary">arcB</name>
    <name evidence="22" type="ORF">I41_55920</name>
</gene>
<dbReference type="InterPro" id="IPR006189">
    <property type="entry name" value="CHASE_dom"/>
</dbReference>
<dbReference type="CDD" id="cd16922">
    <property type="entry name" value="HATPase_EvgS-ArcB-TorS-like"/>
    <property type="match status" value="1"/>
</dbReference>
<keyword evidence="10" id="KW-0547">Nucleotide-binding</keyword>
<feature type="domain" description="PAS" evidence="18">
    <location>
        <begin position="762"/>
        <end position="819"/>
    </location>
</feature>
<evidence type="ECO:0000256" key="9">
    <source>
        <dbReference type="ARBA" id="ARBA00022777"/>
    </source>
</evidence>
<evidence type="ECO:0000259" key="21">
    <source>
        <dbReference type="PROSITE" id="PS50894"/>
    </source>
</evidence>
<dbReference type="PROSITE" id="PS50110">
    <property type="entry name" value="RESPONSE_REGULATORY"/>
    <property type="match status" value="1"/>
</dbReference>
<sequence>MAARFVGNDRVETRPLESTNRRKIRHSLECLRARCGFRDELPRAAKANYPGSKGMKHLGVIRDLLPAVACAVAAAWLEWLAFAWRRSANPNWLVEALGGGLLLSLAGLLLWRRNKLRTKPGAPSQIRMSVAPWAALAAFTAGSIFTTLAVTAAMKAVRDRAQDSFNRLSERLTEDVQSRVNRSMYGLKGARGMYAATDALDRSAFKAYVASRDLPTEFPGALGFGFIWRLERHNLDSFEDAARADGAPEFHVHRYSNGDMIGDASDLLIIEYIYPRERNLGAEGLDIGSERVRRDAAEHAIRTGEPTISGCVKLVQDELQRVGFLYFLPVYKNGTRPATPAEREKTLVGILYAPILLEEALQGIFEAAKGGIDFELFDGEQLSSASKLFDFDGHLSSDDESVTNTDYDDRMFCRRSLIRVGGRIWTVVTSSKPVFERSIDYSTPITLGIAGVLLSCGLSVLVWNMGLRERRATILATEMTAELRAGAEALRLASHKSERLAEIARRTGNAVVITDAVGRVEWVNEGFTRVSGYALEDMIGKKPGDVLQGPNSDRETAAQMRGAIHRGEPCSVEIVNYAKNGRQYLISIEIEPLRDAGGALTGFMAIETDVTERRQVMEELRLERERLDLAMTGSGLGLFDWNLETGDIVFRAAGANMLGYGVDELPTKVSQWFEAIHPDDRDAAATAVRESIELGKPYECEHRLLTSDGAWRWILGRGRVAACNERGAAIRFVGTHQDITRRKEAEAELAAAKTIAETALREGEALRHTLDQHAIVSITDARGRIVAVNDAFCAISGYSRDELLGKDHRCINSGEHPKSFWTEMWRTIAGGQPWHGEVCNRAKDGSHYWVSSTIAPFFDSTGRIDRYVSIRTDITARKLAEQQMAESESRFRLLADSLPMLVWTSDADGHRNYFNRSWVEFTGRDVENELGDGWICSVHPEDVERSMHTYRDALAARRGFELEYRLRRHDGMFRTLLARGVPRMSPAGIFEGFVGACVDVTELNEAQLIAQDANRAKSEFLANMSHEIRTPLTAILGYCDILRDDGIIERAPPRRIETIDTIRRAGEHLLSIINDILDLSKIEAGKLETELIETPLPRILMEVDSLMRPRVASGSVQLRTYLETPAPDRIISDPTRLRQILVNLVGNAAKFTEHGSIEMSARVNRSETGAQLLLAVRDTGPGMTPEQSAGLFRPFTQADSSVTRKHGGTGLGLTICRRLARLMGGDVRLDYSRPGEGTRFVVELPLVETPDSQLIVDLASCSKEREAVSEAAPARISGRILLAEDGDDNRRLITFHLVNAGADVEVAENGQVALEMLEAAWRSERPFDLLLTDMQMPVMDGYTLAKTVRARALDIPIVALTAHAMTEDRRKCLDAGCNDYASKPIDKLALLKTCQRWIECGHTRTAMNHSDGNSRLDETLAIAVSHDALLSDLADDPDLAELVAHFVSSLDGKMANLRARFASSDMSELAMLAHQLKGAGGGYGFPTISEAARRLETSVKEGEAREGIATALNELAAICDRAMAGRRQFELTAADLQVSEHTL</sequence>
<protein>
    <recommendedName>
        <fullName evidence="3">histidine kinase</fullName>
        <ecNumber evidence="3">2.7.13.3</ecNumber>
    </recommendedName>
</protein>
<dbReference type="PROSITE" id="PS50113">
    <property type="entry name" value="PAC"/>
    <property type="match status" value="4"/>
</dbReference>
<dbReference type="GO" id="GO:0005886">
    <property type="term" value="C:plasma membrane"/>
    <property type="evidence" value="ECO:0007669"/>
    <property type="project" value="UniProtKB-SubCell"/>
</dbReference>
<feature type="domain" description="PAS" evidence="18">
    <location>
        <begin position="887"/>
        <end position="957"/>
    </location>
</feature>
<dbReference type="CDD" id="cd00130">
    <property type="entry name" value="PAS"/>
    <property type="match status" value="4"/>
</dbReference>
<dbReference type="PANTHER" id="PTHR43047">
    <property type="entry name" value="TWO-COMPONENT HISTIDINE PROTEIN KINASE"/>
    <property type="match status" value="1"/>
</dbReference>
<dbReference type="SUPFAM" id="SSF52172">
    <property type="entry name" value="CheY-like"/>
    <property type="match status" value="1"/>
</dbReference>
<dbReference type="InterPro" id="IPR036641">
    <property type="entry name" value="HPT_dom_sf"/>
</dbReference>
<dbReference type="Pfam" id="PF00512">
    <property type="entry name" value="HisKA"/>
    <property type="match status" value="1"/>
</dbReference>
<dbReference type="PRINTS" id="PR00344">
    <property type="entry name" value="BCTRLSENSOR"/>
</dbReference>
<dbReference type="GO" id="GO:0000155">
    <property type="term" value="F:phosphorelay sensor kinase activity"/>
    <property type="evidence" value="ECO:0007669"/>
    <property type="project" value="InterPro"/>
</dbReference>
<dbReference type="SMART" id="SM00091">
    <property type="entry name" value="PAS"/>
    <property type="match status" value="4"/>
</dbReference>
<evidence type="ECO:0000313" key="23">
    <source>
        <dbReference type="Proteomes" id="UP000317909"/>
    </source>
</evidence>
<dbReference type="SMART" id="SM00387">
    <property type="entry name" value="HATPase_c"/>
    <property type="match status" value="1"/>
</dbReference>
<keyword evidence="8 15" id="KW-0812">Transmembrane</keyword>
<evidence type="ECO:0000256" key="3">
    <source>
        <dbReference type="ARBA" id="ARBA00012438"/>
    </source>
</evidence>
<dbReference type="InterPro" id="IPR005467">
    <property type="entry name" value="His_kinase_dom"/>
</dbReference>
<comment type="catalytic activity">
    <reaction evidence="1">
        <text>ATP + protein L-histidine = ADP + protein N-phospho-L-histidine.</text>
        <dbReference type="EC" id="2.7.13.3"/>
    </reaction>
</comment>
<feature type="domain" description="Response regulatory" evidence="17">
    <location>
        <begin position="1279"/>
        <end position="1398"/>
    </location>
</feature>
<dbReference type="SUPFAM" id="SSF55874">
    <property type="entry name" value="ATPase domain of HSP90 chaperone/DNA topoisomerase II/histidine kinase"/>
    <property type="match status" value="1"/>
</dbReference>
<dbReference type="FunFam" id="3.30.450.20:FF:000099">
    <property type="entry name" value="Sensory box sensor histidine kinase"/>
    <property type="match status" value="1"/>
</dbReference>
<feature type="domain" description="PAC" evidence="19">
    <location>
        <begin position="698"/>
        <end position="751"/>
    </location>
</feature>
<dbReference type="Gene3D" id="3.30.565.10">
    <property type="entry name" value="Histidine kinase-like ATPase, C-terminal domain"/>
    <property type="match status" value="1"/>
</dbReference>
<dbReference type="InterPro" id="IPR011006">
    <property type="entry name" value="CheY-like_superfamily"/>
</dbReference>
<evidence type="ECO:0000259" key="20">
    <source>
        <dbReference type="PROSITE" id="PS50839"/>
    </source>
</evidence>
<dbReference type="InterPro" id="IPR013655">
    <property type="entry name" value="PAS_fold_3"/>
</dbReference>
<accession>A0A517U6T2</accession>
<dbReference type="SMART" id="SM00086">
    <property type="entry name" value="PAC"/>
    <property type="match status" value="4"/>
</dbReference>
<dbReference type="SMART" id="SM00448">
    <property type="entry name" value="REC"/>
    <property type="match status" value="1"/>
</dbReference>
<feature type="modified residue" description="Phosphohistidine" evidence="13">
    <location>
        <position position="1474"/>
    </location>
</feature>
<dbReference type="InterPro" id="IPR000014">
    <property type="entry name" value="PAS"/>
</dbReference>
<evidence type="ECO:0000256" key="5">
    <source>
        <dbReference type="ARBA" id="ARBA00022519"/>
    </source>
</evidence>
<evidence type="ECO:0000256" key="15">
    <source>
        <dbReference type="SAM" id="Phobius"/>
    </source>
</evidence>
<dbReference type="PROSITE" id="PS50112">
    <property type="entry name" value="PAS"/>
    <property type="match status" value="4"/>
</dbReference>
<evidence type="ECO:0000256" key="11">
    <source>
        <dbReference type="ARBA" id="ARBA00022989"/>
    </source>
</evidence>
<keyword evidence="10" id="KW-0067">ATP-binding</keyword>
<keyword evidence="6 14" id="KW-0597">Phosphoprotein</keyword>
<dbReference type="GO" id="GO:0009927">
    <property type="term" value="F:histidine phosphotransfer kinase activity"/>
    <property type="evidence" value="ECO:0007669"/>
    <property type="project" value="TreeGrafter"/>
</dbReference>
<evidence type="ECO:0000259" key="19">
    <source>
        <dbReference type="PROSITE" id="PS50113"/>
    </source>
</evidence>
<evidence type="ECO:0000259" key="16">
    <source>
        <dbReference type="PROSITE" id="PS50109"/>
    </source>
</evidence>
<dbReference type="PROSITE" id="PS50894">
    <property type="entry name" value="HPT"/>
    <property type="match status" value="1"/>
</dbReference>
<dbReference type="Gene3D" id="2.10.70.100">
    <property type="match status" value="1"/>
</dbReference>
<dbReference type="InterPro" id="IPR035965">
    <property type="entry name" value="PAS-like_dom_sf"/>
</dbReference>
<dbReference type="InterPro" id="IPR036097">
    <property type="entry name" value="HisK_dim/P_sf"/>
</dbReference>
<dbReference type="InterPro" id="IPR001610">
    <property type="entry name" value="PAC"/>
</dbReference>
<feature type="domain" description="PAS" evidence="18">
    <location>
        <begin position="655"/>
        <end position="695"/>
    </location>
</feature>
<keyword evidence="22" id="KW-0614">Plasmid</keyword>
<feature type="domain" description="PAC" evidence="19">
    <location>
        <begin position="960"/>
        <end position="1012"/>
    </location>
</feature>
<feature type="domain" description="HPt" evidence="21">
    <location>
        <begin position="1435"/>
        <end position="1536"/>
    </location>
</feature>
<feature type="transmembrane region" description="Helical" evidence="15">
    <location>
        <begin position="90"/>
        <end position="111"/>
    </location>
</feature>
<dbReference type="Pfam" id="PF13426">
    <property type="entry name" value="PAS_9"/>
    <property type="match status" value="1"/>
</dbReference>
<dbReference type="Proteomes" id="UP000317909">
    <property type="component" value="Plasmid pI41_1"/>
</dbReference>
<dbReference type="InterPro" id="IPR000700">
    <property type="entry name" value="PAS-assoc_C"/>
</dbReference>
<dbReference type="SUPFAM" id="SSF47384">
    <property type="entry name" value="Homodimeric domain of signal transducing histidine kinase"/>
    <property type="match status" value="1"/>
</dbReference>
<keyword evidence="4" id="KW-1003">Cell membrane</keyword>
<dbReference type="FunFam" id="3.30.565.10:FF:000010">
    <property type="entry name" value="Sensor histidine kinase RcsC"/>
    <property type="match status" value="1"/>
</dbReference>
<evidence type="ECO:0000256" key="12">
    <source>
        <dbReference type="ARBA" id="ARBA00023136"/>
    </source>
</evidence>
<dbReference type="CDD" id="cd17546">
    <property type="entry name" value="REC_hyHK_CKI1_RcsC-like"/>
    <property type="match status" value="1"/>
</dbReference>
<feature type="domain" description="CHASE" evidence="20">
    <location>
        <begin position="196"/>
        <end position="389"/>
    </location>
</feature>
<feature type="domain" description="Histidine kinase" evidence="16">
    <location>
        <begin position="1023"/>
        <end position="1248"/>
    </location>
</feature>
<dbReference type="InterPro" id="IPR036890">
    <property type="entry name" value="HATPase_C_sf"/>
</dbReference>
<evidence type="ECO:0000256" key="6">
    <source>
        <dbReference type="ARBA" id="ARBA00022553"/>
    </source>
</evidence>
<evidence type="ECO:0000256" key="7">
    <source>
        <dbReference type="ARBA" id="ARBA00022679"/>
    </source>
</evidence>